<dbReference type="OMA" id="LMEVWSE"/>
<organism evidence="8 9">
    <name type="scientific">Kalanchoe fedtschenkoi</name>
    <name type="common">Lavender scallops</name>
    <name type="synonym">South American air plant</name>
    <dbReference type="NCBI Taxonomy" id="63787"/>
    <lineage>
        <taxon>Eukaryota</taxon>
        <taxon>Viridiplantae</taxon>
        <taxon>Streptophyta</taxon>
        <taxon>Embryophyta</taxon>
        <taxon>Tracheophyta</taxon>
        <taxon>Spermatophyta</taxon>
        <taxon>Magnoliopsida</taxon>
        <taxon>eudicotyledons</taxon>
        <taxon>Gunneridae</taxon>
        <taxon>Pentapetalae</taxon>
        <taxon>Saxifragales</taxon>
        <taxon>Crassulaceae</taxon>
        <taxon>Kalanchoe</taxon>
    </lineage>
</organism>
<evidence type="ECO:0000313" key="8">
    <source>
        <dbReference type="EnsemblPlants" id="Kaladp0040s0306.1.v1.1"/>
    </source>
</evidence>
<proteinExistence type="predicted"/>
<keyword evidence="9" id="KW-1185">Reference proteome</keyword>
<keyword evidence="6" id="KW-1133">Transmembrane helix</keyword>
<dbReference type="GO" id="GO:0016020">
    <property type="term" value="C:membrane"/>
    <property type="evidence" value="ECO:0007669"/>
    <property type="project" value="UniProtKB-SubCell"/>
</dbReference>
<evidence type="ECO:0000256" key="5">
    <source>
        <dbReference type="ARBA" id="ARBA00023136"/>
    </source>
</evidence>
<keyword evidence="6" id="KW-0812">Transmembrane</keyword>
<keyword evidence="4" id="KW-0446">Lipid-binding</keyword>
<dbReference type="PROSITE" id="PS51847">
    <property type="entry name" value="SMP"/>
    <property type="match status" value="1"/>
</dbReference>
<evidence type="ECO:0000259" key="7">
    <source>
        <dbReference type="PROSITE" id="PS51847"/>
    </source>
</evidence>
<dbReference type="InterPro" id="IPR031468">
    <property type="entry name" value="SMP_LBD"/>
</dbReference>
<dbReference type="PANTHER" id="PTHR47264:SF3">
    <property type="entry name" value="SYNAPTOTAGMIN-5 ISOFORM X1"/>
    <property type="match status" value="1"/>
</dbReference>
<sequence length="239" mass="27395">MVRKKKIDLSVRDVVDGLNNLVAQRPLLLALIPFILVLWGVEKWIFSLSSWVPLLLAVWATLQYGKHQQHLLVEELDRKWKRIIQNSSPVTPLEQCQWLNWLSAEVWPNYMNPKLSTKFSSIVEKRLRNKKSRLIERVRLQEFSLGSNPPSLGLQGAYWSTSGDQKIMHLGFDWDTNEMSVLLLAKLGKPLKGTVGIIINSLHIKGDLLLMPVLDGKAVLYSFVATPEVRIGREREHRS</sequence>
<name>A0A7N0TNW7_KALFE</name>
<dbReference type="Proteomes" id="UP000594263">
    <property type="component" value="Unplaced"/>
</dbReference>
<feature type="domain" description="SMP-LTD" evidence="7">
    <location>
        <begin position="92"/>
        <end position="239"/>
    </location>
</feature>
<dbReference type="PANTHER" id="PTHR47264">
    <property type="entry name" value="OS01G0128800 PROTEIN"/>
    <property type="match status" value="1"/>
</dbReference>
<evidence type="ECO:0000313" key="9">
    <source>
        <dbReference type="Proteomes" id="UP000594263"/>
    </source>
</evidence>
<dbReference type="GO" id="GO:0006869">
    <property type="term" value="P:lipid transport"/>
    <property type="evidence" value="ECO:0007669"/>
    <property type="project" value="UniProtKB-KW"/>
</dbReference>
<comment type="subcellular location">
    <subcellularLocation>
        <location evidence="1">Membrane</location>
    </subcellularLocation>
</comment>
<evidence type="ECO:0000256" key="6">
    <source>
        <dbReference type="SAM" id="Phobius"/>
    </source>
</evidence>
<feature type="transmembrane region" description="Helical" evidence="6">
    <location>
        <begin position="21"/>
        <end position="39"/>
    </location>
</feature>
<evidence type="ECO:0000256" key="2">
    <source>
        <dbReference type="ARBA" id="ARBA00022448"/>
    </source>
</evidence>
<evidence type="ECO:0000256" key="4">
    <source>
        <dbReference type="ARBA" id="ARBA00023121"/>
    </source>
</evidence>
<evidence type="ECO:0000256" key="1">
    <source>
        <dbReference type="ARBA" id="ARBA00004370"/>
    </source>
</evidence>
<reference evidence="8" key="1">
    <citation type="submission" date="2021-01" db="UniProtKB">
        <authorList>
            <consortium name="EnsemblPlants"/>
        </authorList>
    </citation>
    <scope>IDENTIFICATION</scope>
</reference>
<feature type="transmembrane region" description="Helical" evidence="6">
    <location>
        <begin position="45"/>
        <end position="62"/>
    </location>
</feature>
<dbReference type="EnsemblPlants" id="Kaladp0040s0306.1.v1.1">
    <property type="protein sequence ID" value="Kaladp0040s0306.1.v1.1"/>
    <property type="gene ID" value="Kaladp0040s0306.v1.1"/>
</dbReference>
<dbReference type="AlphaFoldDB" id="A0A7N0TNW7"/>
<dbReference type="CDD" id="cd21669">
    <property type="entry name" value="SMP_SF"/>
    <property type="match status" value="1"/>
</dbReference>
<keyword evidence="2" id="KW-0813">Transport</keyword>
<dbReference type="Gramene" id="Kaladp0040s0306.1.v1.1">
    <property type="protein sequence ID" value="Kaladp0040s0306.1.v1.1"/>
    <property type="gene ID" value="Kaladp0040s0306.v1.1"/>
</dbReference>
<evidence type="ECO:0000256" key="3">
    <source>
        <dbReference type="ARBA" id="ARBA00023055"/>
    </source>
</evidence>
<keyword evidence="3" id="KW-0445">Lipid transport</keyword>
<keyword evidence="5 6" id="KW-0472">Membrane</keyword>
<protein>
    <recommendedName>
        <fullName evidence="7">SMP-LTD domain-containing protein</fullName>
    </recommendedName>
</protein>
<accession>A0A7N0TNW7</accession>
<dbReference type="GO" id="GO:0008289">
    <property type="term" value="F:lipid binding"/>
    <property type="evidence" value="ECO:0007669"/>
    <property type="project" value="UniProtKB-KW"/>
</dbReference>